<dbReference type="RefSeq" id="WP_110941975.1">
    <property type="nucleotide sequence ID" value="NZ_FQZV01000043.1"/>
</dbReference>
<dbReference type="InterPro" id="IPR027980">
    <property type="entry name" value="RACo_C"/>
</dbReference>
<dbReference type="OrthoDB" id="9810588at2"/>
<dbReference type="SUPFAM" id="SSF54292">
    <property type="entry name" value="2Fe-2S ferredoxin-like"/>
    <property type="match status" value="1"/>
</dbReference>
<organism evidence="2 3">
    <name type="scientific">Geosporobacter subterraneus DSM 17957</name>
    <dbReference type="NCBI Taxonomy" id="1121919"/>
    <lineage>
        <taxon>Bacteria</taxon>
        <taxon>Bacillati</taxon>
        <taxon>Bacillota</taxon>
        <taxon>Clostridia</taxon>
        <taxon>Peptostreptococcales</taxon>
        <taxon>Thermotaleaceae</taxon>
        <taxon>Geosporobacter</taxon>
    </lineage>
</organism>
<dbReference type="PANTHER" id="PTHR42895:SF2">
    <property type="entry name" value="IRON-SULFUR CLUSTER PROTEIN"/>
    <property type="match status" value="1"/>
</dbReference>
<dbReference type="InterPro" id="IPR041414">
    <property type="entry name" value="Raco-like_middle"/>
</dbReference>
<dbReference type="GO" id="GO:0051536">
    <property type="term" value="F:iron-sulfur cluster binding"/>
    <property type="evidence" value="ECO:0007669"/>
    <property type="project" value="InterPro"/>
</dbReference>
<dbReference type="STRING" id="1121919.SAMN02745975_02924"/>
<dbReference type="SUPFAM" id="SSF53067">
    <property type="entry name" value="Actin-like ATPase domain"/>
    <property type="match status" value="1"/>
</dbReference>
<accession>A0A1M6MBI4</accession>
<protein>
    <submittedName>
        <fullName evidence="2">Uncharacterized 2Fe-2 and 4Fe-4S clusters-containing protein, contains DUF4445 domain</fullName>
    </submittedName>
</protein>
<dbReference type="Pfam" id="PF00111">
    <property type="entry name" value="Fer2"/>
    <property type="match status" value="1"/>
</dbReference>
<evidence type="ECO:0000313" key="3">
    <source>
        <dbReference type="Proteomes" id="UP000184536"/>
    </source>
</evidence>
<dbReference type="PROSITE" id="PS51085">
    <property type="entry name" value="2FE2S_FER_2"/>
    <property type="match status" value="1"/>
</dbReference>
<keyword evidence="3" id="KW-1185">Reference proteome</keyword>
<proteinExistence type="predicted"/>
<dbReference type="Gene3D" id="3.30.420.480">
    <property type="entry name" value="Domain of unknown function (DUF4445)"/>
    <property type="match status" value="1"/>
</dbReference>
<dbReference type="InterPro" id="IPR043129">
    <property type="entry name" value="ATPase_NBD"/>
</dbReference>
<dbReference type="CDD" id="cd00207">
    <property type="entry name" value="fer2"/>
    <property type="match status" value="1"/>
</dbReference>
<evidence type="ECO:0000313" key="2">
    <source>
        <dbReference type="EMBL" id="SHJ80720.1"/>
    </source>
</evidence>
<feature type="domain" description="2Fe-2S ferredoxin-type" evidence="1">
    <location>
        <begin position="5"/>
        <end position="96"/>
    </location>
</feature>
<dbReference type="Pfam" id="PF14574">
    <property type="entry name" value="RACo_C_ter"/>
    <property type="match status" value="1"/>
</dbReference>
<dbReference type="EMBL" id="FQZV01000043">
    <property type="protein sequence ID" value="SHJ80720.1"/>
    <property type="molecule type" value="Genomic_DNA"/>
</dbReference>
<dbReference type="AlphaFoldDB" id="A0A1M6MBI4"/>
<dbReference type="Pfam" id="PF17650">
    <property type="entry name" value="RACo_linker"/>
    <property type="match status" value="1"/>
</dbReference>
<name>A0A1M6MBI4_9FIRM</name>
<dbReference type="InterPro" id="IPR012675">
    <property type="entry name" value="Beta-grasp_dom_sf"/>
</dbReference>
<evidence type="ECO:0000259" key="1">
    <source>
        <dbReference type="PROSITE" id="PS51085"/>
    </source>
</evidence>
<dbReference type="InterPro" id="IPR036010">
    <property type="entry name" value="2Fe-2S_ferredoxin-like_sf"/>
</dbReference>
<dbReference type="PANTHER" id="PTHR42895">
    <property type="entry name" value="IRON-SULFUR CLUSTER-BINDING PROTEIN-RELATED"/>
    <property type="match status" value="1"/>
</dbReference>
<dbReference type="Proteomes" id="UP000184536">
    <property type="component" value="Unassembled WGS sequence"/>
</dbReference>
<dbReference type="Pfam" id="PF17651">
    <property type="entry name" value="Raco_middle"/>
    <property type="match status" value="1"/>
</dbReference>
<dbReference type="Gene3D" id="3.10.20.30">
    <property type="match status" value="1"/>
</dbReference>
<sequence>MLKKYSVTFLPAGQSIEVPAGTTVMKAIRDGGIDYDFPCGGARKCGKCKIRIISGNTQSFDKEKRFLRDKEIGEGIHLACFTEIHDNTVIELLQVKTGQHQILLVSEERAVKLEPHITKKYIEVKRPSIGDHQSDWKRFKRSLFEGEDESAAALDVQIPILHQLPEALRAAQYRLTAVTYGREIIGIEKGDTTGKMLGMAFDIGTTTIVGYLIDLNSGKEISAVSALNPQTKFGADVISRSNYANQEESGLEMLHRAVIGAINKLITEAAEKAGLSTEDIYLITVAGNTCMHHLFLGLSPRYISVSPYIPTISEPVVLNAASLPIRINRMGKILVLPNIAGFVGADTVAVLLAAEMDKSEQIKLMVDIGTNGEIALGSKDRIVACSTAAGPAFEGAQISSGMRGAVGAIDHVYFGEELEYSVIGGVKPRGICGSGLLDAVAGLLQTGILDDKGRFLSQEKITSPQAARYKERILQHEGLEAFLLADAAATAHGNPILVTQKDIREVQLAKGAMAAGMKILMEKLGVEVEDIHEVLLAGAFGNYLNPHSACGIGLIPKELEHRIKMIGNAAGTGAKIALVSAHEYKRAAEIAEFVDFVELASHPKFSSIFARSMYFK</sequence>
<reference evidence="3" key="1">
    <citation type="submission" date="2016-11" db="EMBL/GenBank/DDBJ databases">
        <authorList>
            <person name="Varghese N."/>
            <person name="Submissions S."/>
        </authorList>
    </citation>
    <scope>NUCLEOTIDE SEQUENCE [LARGE SCALE GENOMIC DNA]</scope>
    <source>
        <strain evidence="3">DSM 17957</strain>
    </source>
</reference>
<dbReference type="InterPro" id="IPR042259">
    <property type="entry name" value="Raco-like_middle_sf"/>
</dbReference>
<dbReference type="Gene3D" id="3.10.20.880">
    <property type="match status" value="1"/>
</dbReference>
<dbReference type="InterPro" id="IPR001041">
    <property type="entry name" value="2Fe-2S_ferredoxin-type"/>
</dbReference>
<dbReference type="InterPro" id="IPR040506">
    <property type="entry name" value="RACo_linker"/>
</dbReference>
<gene>
    <name evidence="2" type="ORF">SAMN02745975_02924</name>
</gene>
<dbReference type="InterPro" id="IPR052911">
    <property type="entry name" value="Corrinoid_activation_enz"/>
</dbReference>